<name>A0A382MQX7_9ZZZZ</name>
<feature type="region of interest" description="Disordered" evidence="1">
    <location>
        <begin position="1"/>
        <end position="22"/>
    </location>
</feature>
<dbReference type="AlphaFoldDB" id="A0A382MQX7"/>
<organism evidence="2">
    <name type="scientific">marine metagenome</name>
    <dbReference type="NCBI Taxonomy" id="408172"/>
    <lineage>
        <taxon>unclassified sequences</taxon>
        <taxon>metagenomes</taxon>
        <taxon>ecological metagenomes</taxon>
    </lineage>
</organism>
<evidence type="ECO:0000256" key="1">
    <source>
        <dbReference type="SAM" id="MobiDB-lite"/>
    </source>
</evidence>
<feature type="non-terminal residue" evidence="2">
    <location>
        <position position="22"/>
    </location>
</feature>
<accession>A0A382MQX7</accession>
<evidence type="ECO:0000313" key="2">
    <source>
        <dbReference type="EMBL" id="SVC50187.1"/>
    </source>
</evidence>
<dbReference type="EMBL" id="UINC01094716">
    <property type="protein sequence ID" value="SVC50187.1"/>
    <property type="molecule type" value="Genomic_DNA"/>
</dbReference>
<gene>
    <name evidence="2" type="ORF">METZ01_LOCUS303041</name>
</gene>
<reference evidence="2" key="1">
    <citation type="submission" date="2018-05" db="EMBL/GenBank/DDBJ databases">
        <authorList>
            <person name="Lanie J.A."/>
            <person name="Ng W.-L."/>
            <person name="Kazmierczak K.M."/>
            <person name="Andrzejewski T.M."/>
            <person name="Davidsen T.M."/>
            <person name="Wayne K.J."/>
            <person name="Tettelin H."/>
            <person name="Glass J.I."/>
            <person name="Rusch D."/>
            <person name="Podicherti R."/>
            <person name="Tsui H.-C.T."/>
            <person name="Winkler M.E."/>
        </authorList>
    </citation>
    <scope>NUCLEOTIDE SEQUENCE</scope>
</reference>
<proteinExistence type="predicted"/>
<feature type="non-terminal residue" evidence="2">
    <location>
        <position position="1"/>
    </location>
</feature>
<protein>
    <submittedName>
        <fullName evidence="2">Uncharacterized protein</fullName>
    </submittedName>
</protein>
<sequence>KEYQEKGTRIRTRSIRPQWNPM</sequence>